<comment type="caution">
    <text evidence="2">The sequence shown here is derived from an EMBL/GenBank/DDBJ whole genome shotgun (WGS) entry which is preliminary data.</text>
</comment>
<dbReference type="Proteomes" id="UP000019460">
    <property type="component" value="Unassembled WGS sequence"/>
</dbReference>
<name>W9VM60_9GAMM</name>
<dbReference type="eggNOG" id="ENOG5033WKA">
    <property type="taxonomic scope" value="Bacteria"/>
</dbReference>
<proteinExistence type="predicted"/>
<evidence type="ECO:0000313" key="2">
    <source>
        <dbReference type="EMBL" id="EXJ17187.1"/>
    </source>
</evidence>
<keyword evidence="1" id="KW-0732">Signal</keyword>
<feature type="chain" id="PRO_5004933002" evidence="1">
    <location>
        <begin position="26"/>
        <end position="377"/>
    </location>
</feature>
<evidence type="ECO:0000256" key="1">
    <source>
        <dbReference type="SAM" id="SignalP"/>
    </source>
</evidence>
<reference evidence="2 3" key="1">
    <citation type="submission" date="2012-11" db="EMBL/GenBank/DDBJ databases">
        <title>Genome assembly of Thiorhodococcus sp. AK35.</title>
        <authorList>
            <person name="Nupur N."/>
            <person name="Khatri I."/>
            <person name="Subramanian S."/>
            <person name="Pinnaka A."/>
        </authorList>
    </citation>
    <scope>NUCLEOTIDE SEQUENCE [LARGE SCALE GENOMIC DNA]</scope>
    <source>
        <strain evidence="2 3">AK35</strain>
    </source>
</reference>
<protein>
    <submittedName>
        <fullName evidence="2">Uncharacterized protein</fullName>
    </submittedName>
</protein>
<dbReference type="OrthoDB" id="5764923at2"/>
<organism evidence="2 3">
    <name type="scientific">Imhoffiella purpurea</name>
    <dbReference type="NCBI Taxonomy" id="1249627"/>
    <lineage>
        <taxon>Bacteria</taxon>
        <taxon>Pseudomonadati</taxon>
        <taxon>Pseudomonadota</taxon>
        <taxon>Gammaproteobacteria</taxon>
        <taxon>Chromatiales</taxon>
        <taxon>Chromatiaceae</taxon>
        <taxon>Imhoffiella</taxon>
    </lineage>
</organism>
<keyword evidence="3" id="KW-1185">Reference proteome</keyword>
<sequence>MFAKSTLASAVAAAIGVSAVGIAQADSVFFPQVVLSDTVTTIASVINTTDNNWDQAGQPAKTHLHYRFYYKAGEDVSNPIAPCEEYDEYLPTSIGDIQTIDLSGHFGADTAGVLFNDPSVNNKWAQSNRDYAFGRYLVPARGYLYVDNNDNPGLYQNPGDDADTLYGEAFVFEFGSGAAWGYQAYEQGSYFDATGNLITSNYTYAASETPSHVALMPFDEITTAFFVTPVSVDQAPDISNDYRGRIEFFTSGARGDVYDRDENRISGTVPMDVVCVARIDAGDLVSDGTLARIIDGGWGALYNYRLWYDAAAEKWRPTQLVTTATTDDESLVKRTDIANTAATAGNVVIKLEYNLGNTFNGESVGGVYNNAIMYHPE</sequence>
<feature type="signal peptide" evidence="1">
    <location>
        <begin position="1"/>
        <end position="25"/>
    </location>
</feature>
<accession>W9VM60</accession>
<evidence type="ECO:0000313" key="3">
    <source>
        <dbReference type="Proteomes" id="UP000019460"/>
    </source>
</evidence>
<dbReference type="AlphaFoldDB" id="W9VM60"/>
<dbReference type="RefSeq" id="WP_043747643.1">
    <property type="nucleotide sequence ID" value="NZ_AONC01000001.1"/>
</dbReference>
<gene>
    <name evidence="2" type="ORF">D779_0014</name>
</gene>
<dbReference type="EMBL" id="AONC01000001">
    <property type="protein sequence ID" value="EXJ17187.1"/>
    <property type="molecule type" value="Genomic_DNA"/>
</dbReference>